<proteinExistence type="predicted"/>
<evidence type="ECO:0000313" key="1">
    <source>
        <dbReference type="EMBL" id="JAH64149.1"/>
    </source>
</evidence>
<accession>A0A0E9UE59</accession>
<dbReference type="AlphaFoldDB" id="A0A0E9UE59"/>
<dbReference type="EMBL" id="GBXM01044428">
    <property type="protein sequence ID" value="JAH64149.1"/>
    <property type="molecule type" value="Transcribed_RNA"/>
</dbReference>
<reference evidence="1" key="1">
    <citation type="submission" date="2014-11" db="EMBL/GenBank/DDBJ databases">
        <authorList>
            <person name="Amaro Gonzalez C."/>
        </authorList>
    </citation>
    <scope>NUCLEOTIDE SEQUENCE</scope>
</reference>
<protein>
    <submittedName>
        <fullName evidence="1">Uncharacterized protein</fullName>
    </submittedName>
</protein>
<name>A0A0E9UE59_ANGAN</name>
<sequence>MTFTVCVFLVTVFCTIMCEVRHVL</sequence>
<organism evidence="1">
    <name type="scientific">Anguilla anguilla</name>
    <name type="common">European freshwater eel</name>
    <name type="synonym">Muraena anguilla</name>
    <dbReference type="NCBI Taxonomy" id="7936"/>
    <lineage>
        <taxon>Eukaryota</taxon>
        <taxon>Metazoa</taxon>
        <taxon>Chordata</taxon>
        <taxon>Craniata</taxon>
        <taxon>Vertebrata</taxon>
        <taxon>Euteleostomi</taxon>
        <taxon>Actinopterygii</taxon>
        <taxon>Neopterygii</taxon>
        <taxon>Teleostei</taxon>
        <taxon>Anguilliformes</taxon>
        <taxon>Anguillidae</taxon>
        <taxon>Anguilla</taxon>
    </lineage>
</organism>
<reference evidence="1" key="2">
    <citation type="journal article" date="2015" name="Fish Shellfish Immunol.">
        <title>Early steps in the European eel (Anguilla anguilla)-Vibrio vulnificus interaction in the gills: Role of the RtxA13 toxin.</title>
        <authorList>
            <person name="Callol A."/>
            <person name="Pajuelo D."/>
            <person name="Ebbesson L."/>
            <person name="Teles M."/>
            <person name="MacKenzie S."/>
            <person name="Amaro C."/>
        </authorList>
    </citation>
    <scope>NUCLEOTIDE SEQUENCE</scope>
</reference>